<reference evidence="1 2" key="1">
    <citation type="submission" date="2019-03" db="EMBL/GenBank/DDBJ databases">
        <title>Efficiently degradation of phenoxyalkanoic acid herbicides by Cupriavidus oxalaticus strain X32.</title>
        <authorList>
            <person name="Sheng X."/>
        </authorList>
    </citation>
    <scope>NUCLEOTIDE SEQUENCE [LARGE SCALE GENOMIC DNA]</scope>
    <source>
        <strain evidence="1 2">X32</strain>
        <plasmid evidence="1 2">unnamed4</plasmid>
    </source>
</reference>
<geneLocation type="plasmid" evidence="1">
    <name>unnamed4</name>
</geneLocation>
<organism evidence="1 2">
    <name type="scientific">Cupriavidus oxalaticus</name>
    <dbReference type="NCBI Taxonomy" id="96344"/>
    <lineage>
        <taxon>Bacteria</taxon>
        <taxon>Pseudomonadati</taxon>
        <taxon>Pseudomonadota</taxon>
        <taxon>Betaproteobacteria</taxon>
        <taxon>Burkholderiales</taxon>
        <taxon>Burkholderiaceae</taxon>
        <taxon>Cupriavidus</taxon>
    </lineage>
</organism>
<evidence type="ECO:0000313" key="2">
    <source>
        <dbReference type="Proteomes" id="UP000295294"/>
    </source>
</evidence>
<sequence length="195" mass="21817">MVPELAQRRLVIVPQLIDERMARTLYYVLLLRHWRGEAKRDRQAPGADSHWGDSTLDAMLLGLKPGIEQASGCQLLPTYAYARLYFHGDELARHRDRASCQVAATIHLGCSGGQTPPIWFEPDVAITQRPGDAVIYLGDSIDHWREPFRGGDFGQLFLNYVFADGARANLIHDGRRNAFPPSLSPSPMPGILDRV</sequence>
<dbReference type="KEGG" id="cox:E0W60_36165"/>
<keyword evidence="1" id="KW-0614">Plasmid</keyword>
<dbReference type="Proteomes" id="UP000295294">
    <property type="component" value="Plasmid unnamed4"/>
</dbReference>
<gene>
    <name evidence="1" type="ORF">E0W60_36165</name>
</gene>
<name>A0A4P7LRY4_9BURK</name>
<evidence type="ECO:0000313" key="1">
    <source>
        <dbReference type="EMBL" id="QBY56433.1"/>
    </source>
</evidence>
<proteinExistence type="predicted"/>
<protein>
    <submittedName>
        <fullName evidence="1">Uncharacterized protein</fullName>
    </submittedName>
</protein>
<dbReference type="EMBL" id="CP038639">
    <property type="protein sequence ID" value="QBY56433.1"/>
    <property type="molecule type" value="Genomic_DNA"/>
</dbReference>
<dbReference type="OrthoDB" id="5438043at2"/>
<dbReference type="RefSeq" id="WP_135707649.1">
    <property type="nucleotide sequence ID" value="NZ_CP038639.1"/>
</dbReference>
<accession>A0A4P7LRY4</accession>
<dbReference type="AlphaFoldDB" id="A0A4P7LRY4"/>